<reference evidence="1 2" key="1">
    <citation type="submission" date="2019-09" db="EMBL/GenBank/DDBJ databases">
        <title>Draft genome of the ectomycorrhizal ascomycete Sphaerosporella brunnea.</title>
        <authorList>
            <consortium name="DOE Joint Genome Institute"/>
            <person name="Benucci G.M."/>
            <person name="Marozzi G."/>
            <person name="Antonielli L."/>
            <person name="Sanchez S."/>
            <person name="Marco P."/>
            <person name="Wang X."/>
            <person name="Falini L.B."/>
            <person name="Barry K."/>
            <person name="Haridas S."/>
            <person name="Lipzen A."/>
            <person name="Labutti K."/>
            <person name="Grigoriev I.V."/>
            <person name="Murat C."/>
            <person name="Martin F."/>
            <person name="Albertini E."/>
            <person name="Donnini D."/>
            <person name="Bonito G."/>
        </authorList>
    </citation>
    <scope>NUCLEOTIDE SEQUENCE [LARGE SCALE GENOMIC DNA]</scope>
    <source>
        <strain evidence="1 2">Sb_GMNB300</strain>
    </source>
</reference>
<dbReference type="Proteomes" id="UP000326924">
    <property type="component" value="Unassembled WGS sequence"/>
</dbReference>
<dbReference type="SUPFAM" id="SSF52540">
    <property type="entry name" value="P-loop containing nucleoside triphosphate hydrolases"/>
    <property type="match status" value="1"/>
</dbReference>
<dbReference type="InterPro" id="IPR027417">
    <property type="entry name" value="P-loop_NTPase"/>
</dbReference>
<gene>
    <name evidence="1" type="ORF">FN846DRAFT_918946</name>
</gene>
<dbReference type="InParanoid" id="A0A5J5EYX8"/>
<dbReference type="EMBL" id="VXIS01000082">
    <property type="protein sequence ID" value="KAA8906952.1"/>
    <property type="molecule type" value="Genomic_DNA"/>
</dbReference>
<organism evidence="1 2">
    <name type="scientific">Sphaerosporella brunnea</name>
    <dbReference type="NCBI Taxonomy" id="1250544"/>
    <lineage>
        <taxon>Eukaryota</taxon>
        <taxon>Fungi</taxon>
        <taxon>Dikarya</taxon>
        <taxon>Ascomycota</taxon>
        <taxon>Pezizomycotina</taxon>
        <taxon>Pezizomycetes</taxon>
        <taxon>Pezizales</taxon>
        <taxon>Pyronemataceae</taxon>
        <taxon>Sphaerosporella</taxon>
    </lineage>
</organism>
<protein>
    <submittedName>
        <fullName evidence="1">Uncharacterized protein</fullName>
    </submittedName>
</protein>
<name>A0A5J5EYX8_9PEZI</name>
<dbReference type="AlphaFoldDB" id="A0A5J5EYX8"/>
<dbReference type="Gene3D" id="3.40.50.300">
    <property type="entry name" value="P-loop containing nucleotide triphosphate hydrolases"/>
    <property type="match status" value="1"/>
</dbReference>
<accession>A0A5J5EYX8</accession>
<sequence length="668" mass="75677">MSEEPMPGSPFPAPTTINELARLDANHVIQWLTTTWPWLLTGSDLEAFRDADVDGDALSVATCGWLESCGLPKGTALSLTQKVKRLAGPNVSLKRSQTPPTDECPAKKTFQRSLTLSARLMASINDDAIVPNNLEKFCDPSNVLKLPFMYIGEVPSDRFIVTDGCFNYYGRECFADLSKAIDSMAFQGCRKHFLHGSLGTGKSHLLAALVCWLTKTGRSVVYLPDCRAMLQNTFTYIQKALRLTFFQHEEHRNYIQDCTKITELIDFCEKLADGEITLYFVIDQLNALDPQDETGDRYDNAKKADVRDILEMMSAHHLRISSSSANYLHGHQDRVRASGEKHSTLYEGLTTAEMAAWWEVHGDQLCLKLDLEDKLIVEQLTGRLPILLRAILAIDLKGPARLPMGGDDEEETQTGADPGDASGITFVEAYAEKTAKFMARFWASDKVQQVCYRIQRFCLESENKYFDTPSWTFYFLTVTWYQKLTLAGSNPGLLGFLVEHMVLSWISMNGLEAAGKEFRGIPLLRTFYGSEPVVDPRDGFTIYVPLTINYKAVDAVMVFLDNTKKEVTVAGVQITISQNHRQTEEDFFKDGAWWRQIFHGHTVVFKFLWLMEDRDKRKPMEVVPEKKRTLAKREIIACPEFERRHISIKDFSKEIADKLQAARAYSKL</sequence>
<proteinExistence type="predicted"/>
<keyword evidence="2" id="KW-1185">Reference proteome</keyword>
<comment type="caution">
    <text evidence="1">The sequence shown here is derived from an EMBL/GenBank/DDBJ whole genome shotgun (WGS) entry which is preliminary data.</text>
</comment>
<evidence type="ECO:0000313" key="1">
    <source>
        <dbReference type="EMBL" id="KAA8906952.1"/>
    </source>
</evidence>
<dbReference type="OrthoDB" id="3171351at2759"/>
<evidence type="ECO:0000313" key="2">
    <source>
        <dbReference type="Proteomes" id="UP000326924"/>
    </source>
</evidence>